<dbReference type="EMBL" id="GL945475">
    <property type="protein sequence ID" value="EGO03591.1"/>
    <property type="molecule type" value="Genomic_DNA"/>
</dbReference>
<feature type="region of interest" description="Disordered" evidence="1">
    <location>
        <begin position="428"/>
        <end position="449"/>
    </location>
</feature>
<dbReference type="OMA" id="WEWILTS"/>
<dbReference type="OrthoDB" id="77828at2759"/>
<evidence type="ECO:0008006" key="4">
    <source>
        <dbReference type="Google" id="ProtNLM"/>
    </source>
</evidence>
<feature type="region of interest" description="Disordered" evidence="1">
    <location>
        <begin position="335"/>
        <end position="364"/>
    </location>
</feature>
<name>F8PKP4_SERL3</name>
<evidence type="ECO:0000313" key="3">
    <source>
        <dbReference type="Proteomes" id="UP000008063"/>
    </source>
</evidence>
<feature type="compositionally biased region" description="Low complexity" evidence="1">
    <location>
        <begin position="142"/>
        <end position="168"/>
    </location>
</feature>
<dbReference type="Proteomes" id="UP000008063">
    <property type="component" value="Unassembled WGS sequence"/>
</dbReference>
<dbReference type="STRING" id="936435.F8PKP4"/>
<keyword evidence="3" id="KW-1185">Reference proteome</keyword>
<dbReference type="AlphaFoldDB" id="F8PKP4"/>
<sequence length="523" mass="58790">MDNSIAKSPKSLQTAWKWTLTKEALAPCFVRDALAMKESGLKGRYIVQHADFFWLGRVPCRSVLIVGVVVGIQVYEKRTVYSGLSVHQIRRCAYVSSSNSGRRDRKPCGPNLELFHWDHVKVLHETSYSLKDPFIIPAFPSRSPPRSSTAESISSSVASSPTKPSVSPMNSSHVNIRLSILISVTLFSLRHPSRLHSRDLTEITFRFYLKHYMDNAPSELQDNVTENLDDRASEEDVFQATPTKRRLSHTFHGQSLETPRPKHNNCAISTPRPPVQSPSISIPQHSRIHTSRRQKDTDPSSHTYGFTLSYLRRVPELALLASRVVRAEAKRRLRAEREEKMTRPTASSHSRTSSHAKPKQNEPSRLKMKRLFGWALVKLYEEGSIILWDGPVRKAPTGLSDSQDCQGETSALWKTANSTMFSVSSTSSSSVLALDEDEEDAQLSDPEENEESYVPLTPALLAAHVRHALQAMQAHPRGRGSGKEPSSEEVAIYLRRRDARWARVGAWVVKEAMDLVHVEGFDL</sequence>
<proteinExistence type="predicted"/>
<protein>
    <recommendedName>
        <fullName evidence="4">CST complex subunit Stn1 N-terminal domain-containing protein</fullName>
    </recommendedName>
</protein>
<accession>F8PKP4</accession>
<feature type="compositionally biased region" description="Acidic residues" evidence="1">
    <location>
        <begin position="434"/>
        <end position="449"/>
    </location>
</feature>
<evidence type="ECO:0000313" key="2">
    <source>
        <dbReference type="EMBL" id="EGO03591.1"/>
    </source>
</evidence>
<feature type="region of interest" description="Disordered" evidence="1">
    <location>
        <begin position="142"/>
        <end position="169"/>
    </location>
</feature>
<dbReference type="Gene3D" id="2.40.50.140">
    <property type="entry name" value="Nucleic acid-binding proteins"/>
    <property type="match status" value="1"/>
</dbReference>
<gene>
    <name evidence="2" type="ORF">SERLA73DRAFT_165248</name>
</gene>
<evidence type="ECO:0000256" key="1">
    <source>
        <dbReference type="SAM" id="MobiDB-lite"/>
    </source>
</evidence>
<dbReference type="InterPro" id="IPR012340">
    <property type="entry name" value="NA-bd_OB-fold"/>
</dbReference>
<organism evidence="3">
    <name type="scientific">Serpula lacrymans var. lacrymans (strain S7.3)</name>
    <name type="common">Dry rot fungus</name>
    <dbReference type="NCBI Taxonomy" id="936435"/>
    <lineage>
        <taxon>Eukaryota</taxon>
        <taxon>Fungi</taxon>
        <taxon>Dikarya</taxon>
        <taxon>Basidiomycota</taxon>
        <taxon>Agaricomycotina</taxon>
        <taxon>Agaricomycetes</taxon>
        <taxon>Agaricomycetidae</taxon>
        <taxon>Boletales</taxon>
        <taxon>Coniophorineae</taxon>
        <taxon>Serpulaceae</taxon>
        <taxon>Serpula</taxon>
    </lineage>
</organism>
<dbReference type="InParanoid" id="F8PKP4"/>
<dbReference type="eggNOG" id="ENOG502SHTK">
    <property type="taxonomic scope" value="Eukaryota"/>
</dbReference>
<reference evidence="3" key="1">
    <citation type="journal article" date="2011" name="Science">
        <title>The plant cell wall-decomposing machinery underlies the functional diversity of forest fungi.</title>
        <authorList>
            <person name="Eastwood D.C."/>
            <person name="Floudas D."/>
            <person name="Binder M."/>
            <person name="Majcherczyk A."/>
            <person name="Schneider P."/>
            <person name="Aerts A."/>
            <person name="Asiegbu F.O."/>
            <person name="Baker S.E."/>
            <person name="Barry K."/>
            <person name="Bendiksby M."/>
            <person name="Blumentritt M."/>
            <person name="Coutinho P.M."/>
            <person name="Cullen D."/>
            <person name="de Vries R.P."/>
            <person name="Gathman A."/>
            <person name="Goodell B."/>
            <person name="Henrissat B."/>
            <person name="Ihrmark K."/>
            <person name="Kauserud H."/>
            <person name="Kohler A."/>
            <person name="LaButti K."/>
            <person name="Lapidus A."/>
            <person name="Lavin J.L."/>
            <person name="Lee Y.-H."/>
            <person name="Lindquist E."/>
            <person name="Lilly W."/>
            <person name="Lucas S."/>
            <person name="Morin E."/>
            <person name="Murat C."/>
            <person name="Oguiza J.A."/>
            <person name="Park J."/>
            <person name="Pisabarro A.G."/>
            <person name="Riley R."/>
            <person name="Rosling A."/>
            <person name="Salamov A."/>
            <person name="Schmidt O."/>
            <person name="Schmutz J."/>
            <person name="Skrede I."/>
            <person name="Stenlid J."/>
            <person name="Wiebenga A."/>
            <person name="Xie X."/>
            <person name="Kuees U."/>
            <person name="Hibbett D.S."/>
            <person name="Hoffmeister D."/>
            <person name="Hoegberg N."/>
            <person name="Martin F."/>
            <person name="Grigoriev I.V."/>
            <person name="Watkinson S.C."/>
        </authorList>
    </citation>
    <scope>NUCLEOTIDE SEQUENCE [LARGE SCALE GENOMIC DNA]</scope>
    <source>
        <strain evidence="3">strain S7.3</strain>
    </source>
</reference>
<dbReference type="HOGENOM" id="CLU_019576_0_0_1"/>
<feature type="region of interest" description="Disordered" evidence="1">
    <location>
        <begin position="271"/>
        <end position="302"/>
    </location>
</feature>